<proteinExistence type="predicted"/>
<comment type="caution">
    <text evidence="2">The sequence shown here is derived from an EMBL/GenBank/DDBJ whole genome shotgun (WGS) entry which is preliminary data.</text>
</comment>
<name>A0AAI9XVE3_9PEZI</name>
<keyword evidence="3" id="KW-1185">Reference proteome</keyword>
<dbReference type="Proteomes" id="UP001239795">
    <property type="component" value="Unassembled WGS sequence"/>
</dbReference>
<evidence type="ECO:0000313" key="3">
    <source>
        <dbReference type="Proteomes" id="UP001239795"/>
    </source>
</evidence>
<organism evidence="2 3">
    <name type="scientific">Colletotrichum melonis</name>
    <dbReference type="NCBI Taxonomy" id="1209925"/>
    <lineage>
        <taxon>Eukaryota</taxon>
        <taxon>Fungi</taxon>
        <taxon>Dikarya</taxon>
        <taxon>Ascomycota</taxon>
        <taxon>Pezizomycotina</taxon>
        <taxon>Sordariomycetes</taxon>
        <taxon>Hypocreomycetidae</taxon>
        <taxon>Glomerellales</taxon>
        <taxon>Glomerellaceae</taxon>
        <taxon>Colletotrichum</taxon>
        <taxon>Colletotrichum acutatum species complex</taxon>
    </lineage>
</organism>
<protein>
    <submittedName>
        <fullName evidence="2">Uncharacterized protein</fullName>
    </submittedName>
</protein>
<reference evidence="2 3" key="1">
    <citation type="submission" date="2016-10" db="EMBL/GenBank/DDBJ databases">
        <title>The genome sequence of Colletotrichum fioriniae PJ7.</title>
        <authorList>
            <person name="Baroncelli R."/>
        </authorList>
    </citation>
    <scope>NUCLEOTIDE SEQUENCE [LARGE SCALE GENOMIC DNA]</scope>
    <source>
        <strain evidence="2">Col 31</strain>
    </source>
</reference>
<evidence type="ECO:0000256" key="1">
    <source>
        <dbReference type="SAM" id="MobiDB-lite"/>
    </source>
</evidence>
<accession>A0AAI9XVE3</accession>
<feature type="region of interest" description="Disordered" evidence="1">
    <location>
        <begin position="1"/>
        <end position="21"/>
    </location>
</feature>
<sequence length="21" mass="2486">MFAQHTALDNHYRHQSISSIE</sequence>
<gene>
    <name evidence="2" type="ORF">CMEL01_15335</name>
</gene>
<dbReference type="EMBL" id="MLGG01000012">
    <property type="protein sequence ID" value="KAK1461038.1"/>
    <property type="molecule type" value="Genomic_DNA"/>
</dbReference>
<dbReference type="AlphaFoldDB" id="A0AAI9XVE3"/>
<evidence type="ECO:0000313" key="2">
    <source>
        <dbReference type="EMBL" id="KAK1461038.1"/>
    </source>
</evidence>